<dbReference type="EMBL" id="JAHHUM010002026">
    <property type="protein sequence ID" value="KAK5607355.1"/>
    <property type="molecule type" value="Genomic_DNA"/>
</dbReference>
<keyword evidence="3" id="KW-0732">Signal</keyword>
<feature type="transmembrane region" description="Helical" evidence="2">
    <location>
        <begin position="218"/>
        <end position="239"/>
    </location>
</feature>
<dbReference type="Gene3D" id="2.60.40.10">
    <property type="entry name" value="Immunoglobulins"/>
    <property type="match status" value="2"/>
</dbReference>
<keyword evidence="2" id="KW-0812">Transmembrane</keyword>
<keyword evidence="5" id="KW-1185">Reference proteome</keyword>
<keyword evidence="2" id="KW-1133">Transmembrane helix</keyword>
<keyword evidence="2" id="KW-0472">Membrane</keyword>
<evidence type="ECO:0000256" key="1">
    <source>
        <dbReference type="SAM" id="MobiDB-lite"/>
    </source>
</evidence>
<sequence>MAVLVKVGVLVLILKVLLVAAQEQIKYFEIGGKLVLRPEFSGPINSITWKHNSNIVAEWIKGSVELEYLGDLKGRSELDLNTGTLTVSNMLKADDGLFRVEINDKVLPGTFKAVGVRNLIQKKVEVILRPLTCSSDASSCTLDCGEDFGDAEPVQYFWKNGEAGKWENGEKRKVINNDGETRSFKSFTCKAKNRISEKESDPLENPFISKYGDSNTGLVAGVVVFVLLVGLVGGGWFYYQKRIKNRPGFSPASADGNGSPEQPAEDGNATESNEMKHKFS</sequence>
<gene>
    <name evidence="4" type="ORF">CRENBAI_026403</name>
</gene>
<evidence type="ECO:0000256" key="2">
    <source>
        <dbReference type="SAM" id="Phobius"/>
    </source>
</evidence>
<feature type="chain" id="PRO_5043451839" description="Ig-like domain-containing protein" evidence="3">
    <location>
        <begin position="22"/>
        <end position="280"/>
    </location>
</feature>
<evidence type="ECO:0000313" key="4">
    <source>
        <dbReference type="EMBL" id="KAK5607355.1"/>
    </source>
</evidence>
<dbReference type="Proteomes" id="UP001311232">
    <property type="component" value="Unassembled WGS sequence"/>
</dbReference>
<organism evidence="4 5">
    <name type="scientific">Crenichthys baileyi</name>
    <name type="common">White River springfish</name>
    <dbReference type="NCBI Taxonomy" id="28760"/>
    <lineage>
        <taxon>Eukaryota</taxon>
        <taxon>Metazoa</taxon>
        <taxon>Chordata</taxon>
        <taxon>Craniata</taxon>
        <taxon>Vertebrata</taxon>
        <taxon>Euteleostomi</taxon>
        <taxon>Actinopterygii</taxon>
        <taxon>Neopterygii</taxon>
        <taxon>Teleostei</taxon>
        <taxon>Neoteleostei</taxon>
        <taxon>Acanthomorphata</taxon>
        <taxon>Ovalentaria</taxon>
        <taxon>Atherinomorphae</taxon>
        <taxon>Cyprinodontiformes</taxon>
        <taxon>Goodeidae</taxon>
        <taxon>Crenichthys</taxon>
    </lineage>
</organism>
<feature type="signal peptide" evidence="3">
    <location>
        <begin position="1"/>
        <end position="21"/>
    </location>
</feature>
<proteinExistence type="predicted"/>
<name>A0AAV9REG7_9TELE</name>
<dbReference type="InterPro" id="IPR013783">
    <property type="entry name" value="Ig-like_fold"/>
</dbReference>
<comment type="caution">
    <text evidence="4">The sequence shown here is derived from an EMBL/GenBank/DDBJ whole genome shotgun (WGS) entry which is preliminary data.</text>
</comment>
<feature type="region of interest" description="Disordered" evidence="1">
    <location>
        <begin position="249"/>
        <end position="280"/>
    </location>
</feature>
<dbReference type="InterPro" id="IPR036179">
    <property type="entry name" value="Ig-like_dom_sf"/>
</dbReference>
<protein>
    <recommendedName>
        <fullName evidence="6">Ig-like domain-containing protein</fullName>
    </recommendedName>
</protein>
<reference evidence="4 5" key="1">
    <citation type="submission" date="2021-06" db="EMBL/GenBank/DDBJ databases">
        <authorList>
            <person name="Palmer J.M."/>
        </authorList>
    </citation>
    <scope>NUCLEOTIDE SEQUENCE [LARGE SCALE GENOMIC DNA]</scope>
    <source>
        <strain evidence="4 5">MEX-2019</strain>
        <tissue evidence="4">Muscle</tissue>
    </source>
</reference>
<evidence type="ECO:0000313" key="5">
    <source>
        <dbReference type="Proteomes" id="UP001311232"/>
    </source>
</evidence>
<evidence type="ECO:0008006" key="6">
    <source>
        <dbReference type="Google" id="ProtNLM"/>
    </source>
</evidence>
<evidence type="ECO:0000256" key="3">
    <source>
        <dbReference type="SAM" id="SignalP"/>
    </source>
</evidence>
<dbReference type="AlphaFoldDB" id="A0AAV9REG7"/>
<accession>A0AAV9REG7</accession>
<dbReference type="SUPFAM" id="SSF48726">
    <property type="entry name" value="Immunoglobulin"/>
    <property type="match status" value="1"/>
</dbReference>